<dbReference type="RefSeq" id="WP_350352678.1">
    <property type="nucleotide sequence ID" value="NZ_CP158357.1"/>
</dbReference>
<feature type="transmembrane region" description="Helical" evidence="1">
    <location>
        <begin position="99"/>
        <end position="118"/>
    </location>
</feature>
<feature type="transmembrane region" description="Helical" evidence="1">
    <location>
        <begin position="442"/>
        <end position="462"/>
    </location>
</feature>
<feature type="transmembrane region" description="Helical" evidence="1">
    <location>
        <begin position="483"/>
        <end position="508"/>
    </location>
</feature>
<name>A0AAU7W2M8_9MICO</name>
<accession>A0AAU7W2M8</accession>
<keyword evidence="1" id="KW-0812">Transmembrane</keyword>
<feature type="transmembrane region" description="Helical" evidence="1">
    <location>
        <begin position="279"/>
        <end position="295"/>
    </location>
</feature>
<evidence type="ECO:0000256" key="1">
    <source>
        <dbReference type="SAM" id="Phobius"/>
    </source>
</evidence>
<gene>
    <name evidence="2" type="ORF">ABS642_06480</name>
</gene>
<feature type="transmembrane region" description="Helical" evidence="1">
    <location>
        <begin position="35"/>
        <end position="59"/>
    </location>
</feature>
<organism evidence="2">
    <name type="scientific">Microbacterium sp. A8/3-1</name>
    <dbReference type="NCBI Taxonomy" id="3160749"/>
    <lineage>
        <taxon>Bacteria</taxon>
        <taxon>Bacillati</taxon>
        <taxon>Actinomycetota</taxon>
        <taxon>Actinomycetes</taxon>
        <taxon>Micrococcales</taxon>
        <taxon>Microbacteriaceae</taxon>
        <taxon>Microbacterium</taxon>
    </lineage>
</organism>
<evidence type="ECO:0000313" key="2">
    <source>
        <dbReference type="EMBL" id="XBX79728.1"/>
    </source>
</evidence>
<reference evidence="2" key="1">
    <citation type="submission" date="2024-06" db="EMBL/GenBank/DDBJ databases">
        <title>Draft genome sequence of Microbacterium sp. strain A8/3-1, isolated from Oxytropis tragacanthoides Fisch. ex DC. Root nodules in the Altai region of Russia.</title>
        <authorList>
            <person name="Sazanova A."/>
            <person name="Guro P."/>
            <person name="Kuznetsova I."/>
            <person name="Belimov A."/>
            <person name="Safronova V."/>
        </authorList>
    </citation>
    <scope>NUCLEOTIDE SEQUENCE</scope>
    <source>
        <strain evidence="2">A8/3-1</strain>
    </source>
</reference>
<feature type="transmembrane region" description="Helical" evidence="1">
    <location>
        <begin position="301"/>
        <end position="320"/>
    </location>
</feature>
<dbReference type="AlphaFoldDB" id="A0AAU7W2M8"/>
<feature type="transmembrane region" description="Helical" evidence="1">
    <location>
        <begin position="187"/>
        <end position="209"/>
    </location>
</feature>
<keyword evidence="1" id="KW-1133">Transmembrane helix</keyword>
<sequence length="651" mass="68524">MITDWLAQSGLFALALAVVFVPGLLVGLVLRLRGLVLWAAAPGISVGLLSVLAIAYSFLGIRWGHLSVAIGVVIVGALLYAISLLVGRRRLAPPRRRSRVPNLLLFAGLVVGGALNAARLMTYVGVPEAISQTNDAVFHLNVLRWIAETGSASSLDVSGLIGGTTFYPAAWHAITSLVAVDVAQIPVAANLVSLVIAAVMWPLAIALFARVVSNGNTAVTALAAALSAGLLAFPQLMFEWGVLYPYALSLAVIPAAAALTIDVVRIWMGAAPGEKTRRAIGVAAAALLAVAATTLSQPSSILVWGVLVMLWLTGTVLLRYRTSDRLFRRRSLVVLIGGWVAVAVVWLALAYLAGHVLWRSYRGIPGALVDVVLNSHSLLPAAWGTSALLIVGLVVAVRAPRLRWLVVAWAGVSLLYVISVATDLPVVKRVLTGPWYGDSFRLAAIVPLIVVPLAAIGLAALIRVVARRWPDAAVLARTPLTGIAMAVIAVAGTVGVVVAPVILLRVAADTDEQSRYAMDADSYLSSDEYALLRELPDLIPEDAVIIANPSTGAAFAYVLGDRDIIPRTWSPPQSQAWDTLSVGLRDAGEDPAVCEALAAYGAPEYVLDFGIGGTGPGEYLMPGMTEFDGQPGFAEVAREGDASLWRITACD</sequence>
<keyword evidence="1" id="KW-0472">Membrane</keyword>
<feature type="transmembrane region" description="Helical" evidence="1">
    <location>
        <begin position="332"/>
        <end position="358"/>
    </location>
</feature>
<dbReference type="EMBL" id="CP158357">
    <property type="protein sequence ID" value="XBX79728.1"/>
    <property type="molecule type" value="Genomic_DNA"/>
</dbReference>
<feature type="transmembrane region" description="Helical" evidence="1">
    <location>
        <begin position="378"/>
        <end position="397"/>
    </location>
</feature>
<feature type="transmembrane region" description="Helical" evidence="1">
    <location>
        <begin position="65"/>
        <end position="87"/>
    </location>
</feature>
<proteinExistence type="predicted"/>
<feature type="transmembrane region" description="Helical" evidence="1">
    <location>
        <begin position="216"/>
        <end position="237"/>
    </location>
</feature>
<feature type="transmembrane region" description="Helical" evidence="1">
    <location>
        <begin position="404"/>
        <end position="422"/>
    </location>
</feature>
<dbReference type="InterPro" id="IPR046671">
    <property type="entry name" value="DUF6541"/>
</dbReference>
<feature type="transmembrane region" description="Helical" evidence="1">
    <location>
        <begin position="6"/>
        <end position="28"/>
    </location>
</feature>
<protein>
    <submittedName>
        <fullName evidence="2">DUF6541 family protein</fullName>
    </submittedName>
</protein>
<dbReference type="Pfam" id="PF20176">
    <property type="entry name" value="DUF6541"/>
    <property type="match status" value="1"/>
</dbReference>
<feature type="transmembrane region" description="Helical" evidence="1">
    <location>
        <begin position="243"/>
        <end position="267"/>
    </location>
</feature>